<protein>
    <submittedName>
        <fullName evidence="6">ModE molybdate transport repressor domain-containing protein</fullName>
    </submittedName>
</protein>
<dbReference type="PANTHER" id="PTHR30126">
    <property type="entry name" value="HTH-TYPE TRANSCRIPTIONAL REGULATOR"/>
    <property type="match status" value="1"/>
</dbReference>
<dbReference type="Pfam" id="PF03466">
    <property type="entry name" value="LysR_substrate"/>
    <property type="match status" value="1"/>
</dbReference>
<evidence type="ECO:0000256" key="1">
    <source>
        <dbReference type="ARBA" id="ARBA00009437"/>
    </source>
</evidence>
<keyword evidence="7" id="KW-1185">Reference proteome</keyword>
<dbReference type="FunFam" id="1.10.10.10:FF:000001">
    <property type="entry name" value="LysR family transcriptional regulator"/>
    <property type="match status" value="1"/>
</dbReference>
<comment type="similarity">
    <text evidence="1">Belongs to the LysR transcriptional regulatory family.</text>
</comment>
<dbReference type="Gene3D" id="3.40.190.10">
    <property type="entry name" value="Periplasmic binding protein-like II"/>
    <property type="match status" value="2"/>
</dbReference>
<dbReference type="CDD" id="cd05466">
    <property type="entry name" value="PBP2_LTTR_substrate"/>
    <property type="match status" value="1"/>
</dbReference>
<evidence type="ECO:0000313" key="7">
    <source>
        <dbReference type="Proteomes" id="UP000199064"/>
    </source>
</evidence>
<evidence type="ECO:0000259" key="5">
    <source>
        <dbReference type="PROSITE" id="PS50931"/>
    </source>
</evidence>
<keyword evidence="4" id="KW-0804">Transcription</keyword>
<dbReference type="GO" id="GO:0000976">
    <property type="term" value="F:transcription cis-regulatory region binding"/>
    <property type="evidence" value="ECO:0007669"/>
    <property type="project" value="TreeGrafter"/>
</dbReference>
<dbReference type="InterPro" id="IPR036388">
    <property type="entry name" value="WH-like_DNA-bd_sf"/>
</dbReference>
<accession>A0A1H4K910</accession>
<keyword evidence="2" id="KW-0805">Transcription regulation</keyword>
<reference evidence="7" key="1">
    <citation type="submission" date="2016-10" db="EMBL/GenBank/DDBJ databases">
        <authorList>
            <person name="Varghese N."/>
            <person name="Submissions S."/>
        </authorList>
    </citation>
    <scope>NUCLEOTIDE SEQUENCE [LARGE SCALE GENOMIC DNA]</scope>
    <source>
        <strain evidence="7">ES.061</strain>
    </source>
</reference>
<dbReference type="InterPro" id="IPR036390">
    <property type="entry name" value="WH_DNA-bd_sf"/>
</dbReference>
<dbReference type="Proteomes" id="UP000199064">
    <property type="component" value="Unassembled WGS sequence"/>
</dbReference>
<dbReference type="EMBL" id="FNSL01000001">
    <property type="protein sequence ID" value="SEB54422.1"/>
    <property type="molecule type" value="Genomic_DNA"/>
</dbReference>
<name>A0A1H4K910_9HYPH</name>
<dbReference type="PROSITE" id="PS50931">
    <property type="entry name" value="HTH_LYSR"/>
    <property type="match status" value="1"/>
</dbReference>
<dbReference type="SUPFAM" id="SSF53850">
    <property type="entry name" value="Periplasmic binding protein-like II"/>
    <property type="match status" value="1"/>
</dbReference>
<dbReference type="InterPro" id="IPR005119">
    <property type="entry name" value="LysR_subst-bd"/>
</dbReference>
<dbReference type="Pfam" id="PF00126">
    <property type="entry name" value="HTH_1"/>
    <property type="match status" value="1"/>
</dbReference>
<dbReference type="SUPFAM" id="SSF46785">
    <property type="entry name" value="Winged helix' DNA-binding domain"/>
    <property type="match status" value="1"/>
</dbReference>
<feature type="domain" description="HTH lysR-type" evidence="5">
    <location>
        <begin position="1"/>
        <end position="58"/>
    </location>
</feature>
<dbReference type="AlphaFoldDB" id="A0A1H4K910"/>
<dbReference type="GO" id="GO:0003700">
    <property type="term" value="F:DNA-binding transcription factor activity"/>
    <property type="evidence" value="ECO:0007669"/>
    <property type="project" value="InterPro"/>
</dbReference>
<dbReference type="PRINTS" id="PR00039">
    <property type="entry name" value="HTHLYSR"/>
</dbReference>
<gene>
    <name evidence="6" type="ORF">SAMN05216452_2022</name>
</gene>
<evidence type="ECO:0000256" key="4">
    <source>
        <dbReference type="ARBA" id="ARBA00023163"/>
    </source>
</evidence>
<dbReference type="RefSeq" id="WP_007009247.1">
    <property type="nucleotide sequence ID" value="NZ_FNSL01000001.1"/>
</dbReference>
<proteinExistence type="inferred from homology"/>
<evidence type="ECO:0000256" key="3">
    <source>
        <dbReference type="ARBA" id="ARBA00023125"/>
    </source>
</evidence>
<dbReference type="PANTHER" id="PTHR30126:SF40">
    <property type="entry name" value="HTH-TYPE TRANSCRIPTIONAL REGULATOR GLTR"/>
    <property type="match status" value="1"/>
</dbReference>
<evidence type="ECO:0000313" key="6">
    <source>
        <dbReference type="EMBL" id="SEB54422.1"/>
    </source>
</evidence>
<organism evidence="6 7">
    <name type="scientific">Nitratireductor aquibiodomus</name>
    <dbReference type="NCBI Taxonomy" id="204799"/>
    <lineage>
        <taxon>Bacteria</taxon>
        <taxon>Pseudomonadati</taxon>
        <taxon>Pseudomonadota</taxon>
        <taxon>Alphaproteobacteria</taxon>
        <taxon>Hyphomicrobiales</taxon>
        <taxon>Phyllobacteriaceae</taxon>
        <taxon>Nitratireductor</taxon>
    </lineage>
</organism>
<dbReference type="InterPro" id="IPR000847">
    <property type="entry name" value="LysR_HTH_N"/>
</dbReference>
<sequence>MDIQQLRTFVAVAREGSITRASERIHLSQPAVSAHIKAMEETLGLSLFERTPRGMILTGDGERLLARAEQTLGAHRELLEEATRLKGSLTGRLRLGMGCNSGPEALGRLMTGFAERYPQVDVELRHGTSRSIAEGIRNGGLDAGFYNETGEPGDDLNVVDVLRFAIYLAVPPGTVDAKDKPDWQKLAEMPWICPAPDTCCGEAAEALFRRHNFRPTRIISVDREQVTRTLIAGGVGVGLLHAEAARSAEADGEVDLICKAHAAARLVFASLRERDDDPLLQAARSIVTAAD</sequence>
<keyword evidence="3" id="KW-0238">DNA-binding</keyword>
<dbReference type="Gene3D" id="1.10.10.10">
    <property type="entry name" value="Winged helix-like DNA-binding domain superfamily/Winged helix DNA-binding domain"/>
    <property type="match status" value="1"/>
</dbReference>
<evidence type="ECO:0000256" key="2">
    <source>
        <dbReference type="ARBA" id="ARBA00023015"/>
    </source>
</evidence>